<feature type="transmembrane region" description="Helical" evidence="6">
    <location>
        <begin position="46"/>
        <end position="69"/>
    </location>
</feature>
<dbReference type="EMBL" id="LWAF01000005">
    <property type="protein sequence ID" value="ODN30531.1"/>
    <property type="molecule type" value="Genomic_DNA"/>
</dbReference>
<dbReference type="STRING" id="1008305.A4H02_04575"/>
<evidence type="ECO:0000313" key="7">
    <source>
        <dbReference type="EMBL" id="ODN30531.1"/>
    </source>
</evidence>
<feature type="transmembrane region" description="Helical" evidence="6">
    <location>
        <begin position="322"/>
        <end position="341"/>
    </location>
</feature>
<evidence type="ECO:0000256" key="5">
    <source>
        <dbReference type="ARBA" id="ARBA00023136"/>
    </source>
</evidence>
<feature type="transmembrane region" description="Helical" evidence="6">
    <location>
        <begin position="81"/>
        <end position="103"/>
    </location>
</feature>
<reference evidence="8" key="1">
    <citation type="submission" date="2016-04" db="EMBL/GenBank/DDBJ databases">
        <title>The genome sequence project of a novel Fervidobacterium isolate from a hot spring in Thailand.</title>
        <authorList>
            <person name="Gonzalez J.M."/>
            <person name="Cuecas A."/>
            <person name="Kanoksilapatham W."/>
        </authorList>
    </citation>
    <scope>NUCLEOTIDE SEQUENCE [LARGE SCALE GENOMIC DNA]</scope>
    <source>
        <strain evidence="8">FC2004</strain>
    </source>
</reference>
<evidence type="ECO:0000256" key="3">
    <source>
        <dbReference type="ARBA" id="ARBA00022692"/>
    </source>
</evidence>
<dbReference type="PANTHER" id="PTHR30250:SF11">
    <property type="entry name" value="O-ANTIGEN TRANSPORTER-RELATED"/>
    <property type="match status" value="1"/>
</dbReference>
<feature type="transmembrane region" description="Helical" evidence="6">
    <location>
        <begin position="288"/>
        <end position="310"/>
    </location>
</feature>
<evidence type="ECO:0000256" key="6">
    <source>
        <dbReference type="SAM" id="Phobius"/>
    </source>
</evidence>
<protein>
    <submittedName>
        <fullName evidence="7">Uncharacterized protein</fullName>
    </submittedName>
</protein>
<feature type="transmembrane region" description="Helical" evidence="6">
    <location>
        <begin position="140"/>
        <end position="165"/>
    </location>
</feature>
<feature type="transmembrane region" description="Helical" evidence="6">
    <location>
        <begin position="171"/>
        <end position="189"/>
    </location>
</feature>
<feature type="transmembrane region" description="Helical" evidence="6">
    <location>
        <begin position="209"/>
        <end position="226"/>
    </location>
</feature>
<evidence type="ECO:0000256" key="4">
    <source>
        <dbReference type="ARBA" id="ARBA00022989"/>
    </source>
</evidence>
<feature type="transmembrane region" description="Helical" evidence="6">
    <location>
        <begin position="109"/>
        <end position="128"/>
    </location>
</feature>
<dbReference type="PANTHER" id="PTHR30250">
    <property type="entry name" value="PST FAMILY PREDICTED COLANIC ACID TRANSPORTER"/>
    <property type="match status" value="1"/>
</dbReference>
<evidence type="ECO:0000256" key="2">
    <source>
        <dbReference type="ARBA" id="ARBA00022475"/>
    </source>
</evidence>
<comment type="subcellular location">
    <subcellularLocation>
        <location evidence="1">Cell membrane</location>
        <topology evidence="1">Multi-pass membrane protein</topology>
    </subcellularLocation>
</comment>
<dbReference type="InterPro" id="IPR050833">
    <property type="entry name" value="Poly_Biosynth_Transport"/>
</dbReference>
<dbReference type="Proteomes" id="UP000094570">
    <property type="component" value="Unassembled WGS sequence"/>
</dbReference>
<dbReference type="GO" id="GO:0005886">
    <property type="term" value="C:plasma membrane"/>
    <property type="evidence" value="ECO:0007669"/>
    <property type="project" value="UniProtKB-SubCell"/>
</dbReference>
<dbReference type="Pfam" id="PF01943">
    <property type="entry name" value="Polysacc_synt"/>
    <property type="match status" value="1"/>
</dbReference>
<dbReference type="AlphaFoldDB" id="A0A1E3G2L5"/>
<feature type="transmembrane region" description="Helical" evidence="6">
    <location>
        <begin position="246"/>
        <end position="267"/>
    </location>
</feature>
<feature type="transmembrane region" description="Helical" evidence="6">
    <location>
        <begin position="353"/>
        <end position="372"/>
    </location>
</feature>
<gene>
    <name evidence="7" type="ORF">A4H02_04575</name>
</gene>
<keyword evidence="2" id="KW-1003">Cell membrane</keyword>
<accession>A0A1E3G2L5</accession>
<organism evidence="7 8">
    <name type="scientific">Fervidobacterium thailandense</name>
    <dbReference type="NCBI Taxonomy" id="1008305"/>
    <lineage>
        <taxon>Bacteria</taxon>
        <taxon>Thermotogati</taxon>
        <taxon>Thermotogota</taxon>
        <taxon>Thermotogae</taxon>
        <taxon>Thermotogales</taxon>
        <taxon>Fervidobacteriaceae</taxon>
        <taxon>Fervidobacterium</taxon>
    </lineage>
</organism>
<name>A0A1E3G2L5_9BACT</name>
<feature type="transmembrane region" description="Helical" evidence="6">
    <location>
        <begin position="378"/>
        <end position="397"/>
    </location>
</feature>
<keyword evidence="8" id="KW-1185">Reference proteome</keyword>
<dbReference type="InterPro" id="IPR002797">
    <property type="entry name" value="Polysacc_synth"/>
</dbReference>
<proteinExistence type="predicted"/>
<dbReference type="RefSeq" id="WP_069293001.1">
    <property type="nucleotide sequence ID" value="NZ_CP140110.1"/>
</dbReference>
<keyword evidence="5 6" id="KW-0472">Membrane</keyword>
<evidence type="ECO:0000313" key="8">
    <source>
        <dbReference type="Proteomes" id="UP000094570"/>
    </source>
</evidence>
<evidence type="ECO:0000256" key="1">
    <source>
        <dbReference type="ARBA" id="ARBA00004651"/>
    </source>
</evidence>
<comment type="caution">
    <text evidence="7">The sequence shown here is derived from an EMBL/GenBank/DDBJ whole genome shotgun (WGS) entry which is preliminary data.</text>
</comment>
<dbReference type="OrthoDB" id="3249502at2"/>
<sequence length="469" mass="53772">MNVYKKLMFNTFLFALGNFSSRAINFLLLPVYTRFLTPADYGRLDLISTTVSLLFPFVTLQIFDALFRYSSELKSSEYRKVVFSSSLIFSLISVSLLIPFYPIFARWRIFSNATLYLYLMILFSILLSGSKQYLRATDRVSLFAISDILYSLSLAGFNLLFLVGLRKGVTGYLQSTILAQVLTFLFLFFKAKLYKEFRLYVDMRTVKHMLRYSIPLVPNSLMWWVVNVSDRYVLTYFLGIEATGYYSVSARFPSLLTMMYGVFFQAWQISAVEEYGKDSYSEVFKKTFEVVSAALFIVTSLFLVSLRWIVRLLVSEAYYQSWQFVPFLLLGVVYQAFSSFYGVNYIASKKTAGVFSTSLVAAIVNFGINVALVKSLGIQAASFSTYIAYLIMWLLRVRESSKVANLKINLKKTFISSVLLLFQTLFTLCLQNYVGFTLSLATSVIVLIAYRKDFARVISFISKRGERSR</sequence>
<feature type="transmembrane region" description="Helical" evidence="6">
    <location>
        <begin position="432"/>
        <end position="450"/>
    </location>
</feature>
<keyword evidence="4 6" id="KW-1133">Transmembrane helix</keyword>
<keyword evidence="3 6" id="KW-0812">Transmembrane</keyword>